<dbReference type="InterPro" id="IPR004477">
    <property type="entry name" value="ComEC_N"/>
</dbReference>
<feature type="transmembrane region" description="Helical" evidence="6">
    <location>
        <begin position="58"/>
        <end position="76"/>
    </location>
</feature>
<dbReference type="SUPFAM" id="SSF56281">
    <property type="entry name" value="Metallo-hydrolase/oxidoreductase"/>
    <property type="match status" value="1"/>
</dbReference>
<name>A0A0R2XCJ4_9BACT</name>
<evidence type="ECO:0000259" key="8">
    <source>
        <dbReference type="Pfam" id="PF13567"/>
    </source>
</evidence>
<evidence type="ECO:0000256" key="5">
    <source>
        <dbReference type="ARBA" id="ARBA00023136"/>
    </source>
</evidence>
<protein>
    <recommendedName>
        <fullName evidence="11">ComEC/Rec2-related protein domain-containing protein</fullName>
    </recommendedName>
</protein>
<keyword evidence="2" id="KW-1003">Cell membrane</keyword>
<dbReference type="Pfam" id="PF03772">
    <property type="entry name" value="Competence"/>
    <property type="match status" value="1"/>
</dbReference>
<feature type="transmembrane region" description="Helical" evidence="6">
    <location>
        <begin position="299"/>
        <end position="327"/>
    </location>
</feature>
<evidence type="ECO:0000259" key="7">
    <source>
        <dbReference type="Pfam" id="PF03772"/>
    </source>
</evidence>
<dbReference type="GO" id="GO:0005886">
    <property type="term" value="C:plasma membrane"/>
    <property type="evidence" value="ECO:0007669"/>
    <property type="project" value="UniProtKB-SubCell"/>
</dbReference>
<keyword evidence="3 6" id="KW-0812">Transmembrane</keyword>
<feature type="transmembrane region" description="Helical" evidence="6">
    <location>
        <begin position="450"/>
        <end position="475"/>
    </location>
</feature>
<dbReference type="InterPro" id="IPR052159">
    <property type="entry name" value="Competence_DNA_uptake"/>
</dbReference>
<dbReference type="EMBL" id="LIDN01000060">
    <property type="protein sequence ID" value="KRP33961.1"/>
    <property type="molecule type" value="Genomic_DNA"/>
</dbReference>
<evidence type="ECO:0000256" key="2">
    <source>
        <dbReference type="ARBA" id="ARBA00022475"/>
    </source>
</evidence>
<feature type="transmembrane region" description="Helical" evidence="6">
    <location>
        <begin position="356"/>
        <end position="375"/>
    </location>
</feature>
<feature type="transmembrane region" description="Helical" evidence="6">
    <location>
        <begin position="334"/>
        <end position="350"/>
    </location>
</feature>
<evidence type="ECO:0008006" key="11">
    <source>
        <dbReference type="Google" id="ProtNLM"/>
    </source>
</evidence>
<comment type="subcellular location">
    <subcellularLocation>
        <location evidence="1">Cell membrane</location>
        <topology evidence="1">Multi-pass membrane protein</topology>
    </subcellularLocation>
</comment>
<dbReference type="NCBIfam" id="TIGR00360">
    <property type="entry name" value="ComEC_N-term"/>
    <property type="match status" value="1"/>
</dbReference>
<proteinExistence type="predicted"/>
<dbReference type="Gene3D" id="3.60.15.10">
    <property type="entry name" value="Ribonuclease Z/Hydroxyacylglutathione hydrolase-like"/>
    <property type="match status" value="1"/>
</dbReference>
<feature type="transmembrane region" description="Helical" evidence="6">
    <location>
        <begin position="260"/>
        <end position="287"/>
    </location>
</feature>
<dbReference type="Proteomes" id="UP000051220">
    <property type="component" value="Unassembled WGS sequence"/>
</dbReference>
<organism evidence="9 10">
    <name type="scientific">Verrucomicrobia subdivision 6 bacterium BACL9 MAG-120924-bin69</name>
    <dbReference type="NCBI Taxonomy" id="1655635"/>
    <lineage>
        <taxon>Bacteria</taxon>
        <taxon>Pseudomonadati</taxon>
        <taxon>Verrucomicrobiota</taxon>
        <taxon>Verrucomicrobiia</taxon>
        <taxon>Verrucomicrobiales</taxon>
        <taxon>Verrucomicrobia subdivision 6</taxon>
    </lineage>
</organism>
<dbReference type="AlphaFoldDB" id="A0A0R2XCJ4"/>
<keyword evidence="4 6" id="KW-1133">Transmembrane helix</keyword>
<feature type="transmembrane region" description="Helical" evidence="6">
    <location>
        <begin position="404"/>
        <end position="430"/>
    </location>
</feature>
<keyword evidence="5 6" id="KW-0472">Membrane</keyword>
<evidence type="ECO:0000313" key="9">
    <source>
        <dbReference type="EMBL" id="KRP33961.1"/>
    </source>
</evidence>
<comment type="caution">
    <text evidence="9">The sequence shown here is derived from an EMBL/GenBank/DDBJ whole genome shotgun (WGS) entry which is preliminary data.</text>
</comment>
<dbReference type="InterPro" id="IPR025405">
    <property type="entry name" value="DUF4131"/>
</dbReference>
<accession>A0A0R2XCJ4</accession>
<evidence type="ECO:0000256" key="4">
    <source>
        <dbReference type="ARBA" id="ARBA00022989"/>
    </source>
</evidence>
<gene>
    <name evidence="9" type="ORF">ABS33_02650</name>
</gene>
<evidence type="ECO:0000256" key="3">
    <source>
        <dbReference type="ARBA" id="ARBA00022692"/>
    </source>
</evidence>
<feature type="domain" description="DUF4131" evidence="8">
    <location>
        <begin position="34"/>
        <end position="191"/>
    </location>
</feature>
<dbReference type="PANTHER" id="PTHR30619">
    <property type="entry name" value="DNA INTERNALIZATION/COMPETENCE PROTEIN COMEC/REC2"/>
    <property type="match status" value="1"/>
</dbReference>
<dbReference type="PANTHER" id="PTHR30619:SF1">
    <property type="entry name" value="RECOMBINATION PROTEIN 2"/>
    <property type="match status" value="1"/>
</dbReference>
<evidence type="ECO:0000256" key="6">
    <source>
        <dbReference type="SAM" id="Phobius"/>
    </source>
</evidence>
<reference evidence="9 10" key="1">
    <citation type="submission" date="2015-10" db="EMBL/GenBank/DDBJ databases">
        <title>Metagenome-Assembled Genomes uncover a global brackish microbiome.</title>
        <authorList>
            <person name="Hugerth L.W."/>
            <person name="Larsson J."/>
            <person name="Alneberg J."/>
            <person name="Lindh M.V."/>
            <person name="Legrand C."/>
            <person name="Pinhassi J."/>
            <person name="Andersson A.F."/>
        </authorList>
    </citation>
    <scope>NUCLEOTIDE SEQUENCE [LARGE SCALE GENOMIC DNA]</scope>
    <source>
        <strain evidence="9">BACL9 MAG-120924-bin69</strain>
    </source>
</reference>
<dbReference type="Pfam" id="PF13567">
    <property type="entry name" value="DUF4131"/>
    <property type="match status" value="1"/>
</dbReference>
<dbReference type="InterPro" id="IPR036866">
    <property type="entry name" value="RibonucZ/Hydroxyglut_hydro"/>
</dbReference>
<evidence type="ECO:0000256" key="1">
    <source>
        <dbReference type="ARBA" id="ARBA00004651"/>
    </source>
</evidence>
<feature type="transmembrane region" description="Helical" evidence="6">
    <location>
        <begin position="12"/>
        <end position="38"/>
    </location>
</feature>
<feature type="domain" description="ComEC/Rec2-related protein" evidence="7">
    <location>
        <begin position="238"/>
        <end position="506"/>
    </location>
</feature>
<evidence type="ECO:0000313" key="10">
    <source>
        <dbReference type="Proteomes" id="UP000051220"/>
    </source>
</evidence>
<sequence length="770" mass="83882">MKTNWPMRRPLFPVAVAGLVGTIVGFVWSNHSSIWLGIVGLGSLFSWWGPKNWRTPAVWVFVMGVFALYAGARAYAPPRDSLRARAGEEGGTVILQGWMAELPTVRIWENGKRALESELEVISIAGDQGWEKASGRVLLRVDPAPEKVPQVGEIVRVAGYLALPEKPRNPGEFDRGQHLRARGLDYVLKVRLEEFEIEGEQRGAFLAKMAAALRSHMIAATSLGLERDPEASGLIAAMLFGYRDGVGAELREAFRNTGTLHLFAVSGQNLAVVAGMLLWVLALSGAVKWRWAWTTLPAVFLFCLATGMEASAARAFVMTGVLYLGWILGRPMDSANWLGAALLALLIWDPRQVGDVGFQLSFLVVAGLMIFASPIHQKLGEWGRPDRWIPLRLVAPWRKAGEKVWLALVTLVAASSAAWLGSLLPAIFLFHQVTPVALAANVVAAPLAGAVTVLAAVSSVVAPFASIGAIGINLLNARLVHLLAGAMGWMATWPGGHFAVADPRVWFERGPAVEMMAVEGAVPTLVRGDGGKWLIETGSKSGWANVVRPFLHFYGVNDLEGVILTAGLAPRSGSAQELLEGVRVGWWGESGLGGRSPLLKKWREELAVQKKGRRFLRSGDRLKLGQDWQVEVLWPPEGEGVGRGEEDGVVLRLQCGEARLLWAGSIPGDVEMKLVEKYGEELRSGVLVEGPAKSLNLTQEWLRAVRPSYLIRSWKALEDDPSLSVDFDSLAQELGITVVKLKHRGAVRLGVEASSGEWAFRTWRKEAEKN</sequence>